<dbReference type="AlphaFoldDB" id="A0A369WUB8"/>
<accession>A0A369WUB8</accession>
<evidence type="ECO:0000313" key="3">
    <source>
        <dbReference type="Proteomes" id="UP000253769"/>
    </source>
</evidence>
<keyword evidence="3" id="KW-1185">Reference proteome</keyword>
<reference evidence="2 3" key="1">
    <citation type="submission" date="2018-07" db="EMBL/GenBank/DDBJ databases">
        <title>Motiliproteus coralliicola sp. nov., a bacterium isolated from Coral.</title>
        <authorList>
            <person name="Wang G."/>
        </authorList>
    </citation>
    <scope>NUCLEOTIDE SEQUENCE [LARGE SCALE GENOMIC DNA]</scope>
    <source>
        <strain evidence="2 3">C34</strain>
    </source>
</reference>
<organism evidence="2 3">
    <name type="scientific">Motiliproteus coralliicola</name>
    <dbReference type="NCBI Taxonomy" id="2283196"/>
    <lineage>
        <taxon>Bacteria</taxon>
        <taxon>Pseudomonadati</taxon>
        <taxon>Pseudomonadota</taxon>
        <taxon>Gammaproteobacteria</taxon>
        <taxon>Oceanospirillales</taxon>
        <taxon>Oceanospirillaceae</taxon>
        <taxon>Motiliproteus</taxon>
    </lineage>
</organism>
<dbReference type="RefSeq" id="WP_114694857.1">
    <property type="nucleotide sequence ID" value="NZ_QQOH01000001.1"/>
</dbReference>
<dbReference type="Proteomes" id="UP000253769">
    <property type="component" value="Unassembled WGS sequence"/>
</dbReference>
<feature type="region of interest" description="Disordered" evidence="1">
    <location>
        <begin position="1"/>
        <end position="27"/>
    </location>
</feature>
<sequence>MSECIVDQGPDLGDLDEQPSVSRPDDRLLQHQSGTSVYVWWALGKRRNRAGARWKCWFAYIEYRRADGRSAYRQLELALDKARDATIWQQLSQLALDGLCVEQTQRWLSAR</sequence>
<comment type="caution">
    <text evidence="2">The sequence shown here is derived from an EMBL/GenBank/DDBJ whole genome shotgun (WGS) entry which is preliminary data.</text>
</comment>
<evidence type="ECO:0000313" key="2">
    <source>
        <dbReference type="EMBL" id="RDE25262.1"/>
    </source>
</evidence>
<protein>
    <submittedName>
        <fullName evidence="2">Uncharacterized protein</fullName>
    </submittedName>
</protein>
<gene>
    <name evidence="2" type="ORF">DV711_06845</name>
</gene>
<name>A0A369WUB8_9GAMM</name>
<proteinExistence type="predicted"/>
<dbReference type="EMBL" id="QQOH01000001">
    <property type="protein sequence ID" value="RDE25262.1"/>
    <property type="molecule type" value="Genomic_DNA"/>
</dbReference>
<evidence type="ECO:0000256" key="1">
    <source>
        <dbReference type="SAM" id="MobiDB-lite"/>
    </source>
</evidence>